<evidence type="ECO:0000259" key="6">
    <source>
        <dbReference type="PROSITE" id="PS50937"/>
    </source>
</evidence>
<dbReference type="Pfam" id="PF13411">
    <property type="entry name" value="MerR_1"/>
    <property type="match status" value="1"/>
</dbReference>
<feature type="domain" description="HTH merR-type" evidence="6">
    <location>
        <begin position="29"/>
        <end position="94"/>
    </location>
</feature>
<evidence type="ECO:0000256" key="1">
    <source>
        <dbReference type="ARBA" id="ARBA00022491"/>
    </source>
</evidence>
<feature type="region of interest" description="Disordered" evidence="5">
    <location>
        <begin position="1"/>
        <end position="32"/>
    </location>
</feature>
<evidence type="ECO:0000313" key="7">
    <source>
        <dbReference type="EMBL" id="AKF10671.1"/>
    </source>
</evidence>
<dbReference type="GO" id="GO:0003700">
    <property type="term" value="F:DNA-binding transcription factor activity"/>
    <property type="evidence" value="ECO:0007669"/>
    <property type="project" value="InterPro"/>
</dbReference>
<protein>
    <submittedName>
        <fullName evidence="7">Transcriptional regulator, MerR family protein</fullName>
    </submittedName>
</protein>
<evidence type="ECO:0000313" key="8">
    <source>
        <dbReference type="Proteomes" id="UP000034883"/>
    </source>
</evidence>
<proteinExistence type="predicted"/>
<keyword evidence="1" id="KW-0678">Repressor</keyword>
<sequence length="179" mass="19990">MIDAKPVLDGHPVLSAKPDPCGSSPLSSGDMARGCETTIRTVRFYEEAGLIEPVARSEGGHRMYSPEQLLKLQLIMDLREAGLSLQDIKALFELKHRFDNAEAASKEMADVLEAQIECMQRKIAVLRRLREELACMVATIRECEQCEVPDFKKQCGGCDVMARPDLPRAMRLLWGSGRE</sequence>
<dbReference type="PANTHER" id="PTHR30204">
    <property type="entry name" value="REDOX-CYCLING DRUG-SENSING TRANSCRIPTIONAL ACTIVATOR SOXR"/>
    <property type="match status" value="1"/>
</dbReference>
<dbReference type="InterPro" id="IPR000551">
    <property type="entry name" value="MerR-type_HTH_dom"/>
</dbReference>
<keyword evidence="8" id="KW-1185">Reference proteome</keyword>
<dbReference type="SUPFAM" id="SSF46955">
    <property type="entry name" value="Putative DNA-binding domain"/>
    <property type="match status" value="1"/>
</dbReference>
<evidence type="ECO:0000256" key="5">
    <source>
        <dbReference type="SAM" id="MobiDB-lite"/>
    </source>
</evidence>
<reference evidence="7 8" key="1">
    <citation type="submission" date="2015-03" db="EMBL/GenBank/DDBJ databases">
        <title>Genome assembly of Sandaracinus amylolyticus DSM 53668.</title>
        <authorList>
            <person name="Sharma G."/>
            <person name="Subramanian S."/>
        </authorList>
    </citation>
    <scope>NUCLEOTIDE SEQUENCE [LARGE SCALE GENOMIC DNA]</scope>
    <source>
        <strain evidence="7 8">DSM 53668</strain>
    </source>
</reference>
<dbReference type="CDD" id="cd00592">
    <property type="entry name" value="HTH_MerR-like"/>
    <property type="match status" value="1"/>
</dbReference>
<evidence type="ECO:0000256" key="2">
    <source>
        <dbReference type="ARBA" id="ARBA00023015"/>
    </source>
</evidence>
<accession>A0A0F6W9C7</accession>
<dbReference type="Gene3D" id="1.10.1660.10">
    <property type="match status" value="1"/>
</dbReference>
<dbReference type="OrthoDB" id="9792348at2"/>
<dbReference type="InterPro" id="IPR009061">
    <property type="entry name" value="DNA-bd_dom_put_sf"/>
</dbReference>
<dbReference type="PANTHER" id="PTHR30204:SF69">
    <property type="entry name" value="MERR-FAMILY TRANSCRIPTIONAL REGULATOR"/>
    <property type="match status" value="1"/>
</dbReference>
<organism evidence="7 8">
    <name type="scientific">Sandaracinus amylolyticus</name>
    <dbReference type="NCBI Taxonomy" id="927083"/>
    <lineage>
        <taxon>Bacteria</taxon>
        <taxon>Pseudomonadati</taxon>
        <taxon>Myxococcota</taxon>
        <taxon>Polyangia</taxon>
        <taxon>Polyangiales</taxon>
        <taxon>Sandaracinaceae</taxon>
        <taxon>Sandaracinus</taxon>
    </lineage>
</organism>
<dbReference type="InterPro" id="IPR047057">
    <property type="entry name" value="MerR_fam"/>
</dbReference>
<dbReference type="RefSeq" id="WP_053237620.1">
    <property type="nucleotide sequence ID" value="NZ_CP011125.1"/>
</dbReference>
<dbReference type="KEGG" id="samy:DB32_007820"/>
<evidence type="ECO:0000256" key="3">
    <source>
        <dbReference type="ARBA" id="ARBA00023125"/>
    </source>
</evidence>
<dbReference type="AlphaFoldDB" id="A0A0F6W9C7"/>
<dbReference type="GO" id="GO:0003677">
    <property type="term" value="F:DNA binding"/>
    <property type="evidence" value="ECO:0007669"/>
    <property type="project" value="UniProtKB-KW"/>
</dbReference>
<evidence type="ECO:0000256" key="4">
    <source>
        <dbReference type="ARBA" id="ARBA00023163"/>
    </source>
</evidence>
<keyword evidence="4" id="KW-0804">Transcription</keyword>
<dbReference type="PROSITE" id="PS50937">
    <property type="entry name" value="HTH_MERR_2"/>
    <property type="match status" value="1"/>
</dbReference>
<keyword evidence="2" id="KW-0805">Transcription regulation</keyword>
<dbReference type="EMBL" id="CP011125">
    <property type="protein sequence ID" value="AKF10671.1"/>
    <property type="molecule type" value="Genomic_DNA"/>
</dbReference>
<dbReference type="SMART" id="SM00422">
    <property type="entry name" value="HTH_MERR"/>
    <property type="match status" value="1"/>
</dbReference>
<gene>
    <name evidence="7" type="ORF">DB32_007820</name>
</gene>
<name>A0A0F6W9C7_9BACT</name>
<dbReference type="Proteomes" id="UP000034883">
    <property type="component" value="Chromosome"/>
</dbReference>
<keyword evidence="3" id="KW-0238">DNA-binding</keyword>
<dbReference type="STRING" id="927083.DB32_007820"/>